<organism evidence="1">
    <name type="scientific">Fusarium oxysporum f. sp. melonis 26406</name>
    <dbReference type="NCBI Taxonomy" id="1089452"/>
    <lineage>
        <taxon>Eukaryota</taxon>
        <taxon>Fungi</taxon>
        <taxon>Dikarya</taxon>
        <taxon>Ascomycota</taxon>
        <taxon>Pezizomycotina</taxon>
        <taxon>Sordariomycetes</taxon>
        <taxon>Hypocreomycetidae</taxon>
        <taxon>Hypocreales</taxon>
        <taxon>Nectriaceae</taxon>
        <taxon>Fusarium</taxon>
        <taxon>Fusarium oxysporum species complex</taxon>
    </lineage>
</organism>
<gene>
    <name evidence="1" type="ORF">FOMG_18468</name>
</gene>
<sequence>MHHSKYMHVWHFHLLHDIGYYYLVFWSWVGRAPESFFPFRSGVLGVYRRASFICFSLSLRSAGDISRGLTSQGCLFNQYGVATDKASFLSGISSGAY</sequence>
<reference evidence="1" key="1">
    <citation type="submission" date="2012-04" db="EMBL/GenBank/DDBJ databases">
        <title>The Genome Sequence of Fusarium oxysporum melonis.</title>
        <authorList>
            <consortium name="The Broad Institute Genome Sequencing Platform"/>
            <person name="Ma L.-J."/>
            <person name="Gale L.R."/>
            <person name="Schwartz D.C."/>
            <person name="Zhou S."/>
            <person name="Corby-Kistler H."/>
            <person name="Young S.K."/>
            <person name="Zeng Q."/>
            <person name="Gargeya S."/>
            <person name="Fitzgerald M."/>
            <person name="Haas B."/>
            <person name="Abouelleil A."/>
            <person name="Alvarado L."/>
            <person name="Arachchi H.M."/>
            <person name="Berlin A."/>
            <person name="Brown A."/>
            <person name="Chapman S.B."/>
            <person name="Chen Z."/>
            <person name="Dunbar C."/>
            <person name="Freedman E."/>
            <person name="Gearin G."/>
            <person name="Goldberg J."/>
            <person name="Griggs A."/>
            <person name="Gujja S."/>
            <person name="Heiman D."/>
            <person name="Howarth C."/>
            <person name="Larson L."/>
            <person name="Lui A."/>
            <person name="MacDonald P.J.P."/>
            <person name="Montmayeur A."/>
            <person name="Murphy C."/>
            <person name="Neiman D."/>
            <person name="Pearson M."/>
            <person name="Priest M."/>
            <person name="Roberts A."/>
            <person name="Saif S."/>
            <person name="Shea T."/>
            <person name="Shenoy N."/>
            <person name="Sisk P."/>
            <person name="Stolte C."/>
            <person name="Sykes S."/>
            <person name="Wortman J."/>
            <person name="Nusbaum C."/>
            <person name="Birren B."/>
        </authorList>
    </citation>
    <scope>NUCLEOTIDE SEQUENCE</scope>
    <source>
        <strain evidence="1">26406</strain>
    </source>
</reference>
<reference evidence="1" key="2">
    <citation type="submission" date="2012-05" db="EMBL/GenBank/DDBJ databases">
        <title>Annotation of the Genome Sequence of Fusarium oxysporum f. sp. melonis 26406.</title>
        <authorList>
            <consortium name="The Broad Institute Genomics Platform"/>
            <person name="Ma L.-J."/>
            <person name="Corby-Kistler H."/>
            <person name="Broz K."/>
            <person name="Gale L.R."/>
            <person name="Jonkers W."/>
            <person name="O'Donnell K."/>
            <person name="Ploetz R."/>
            <person name="Steinberg C."/>
            <person name="Schwartz D.C."/>
            <person name="VanEtten H."/>
            <person name="Zhou S."/>
            <person name="Young S.K."/>
            <person name="Zeng Q."/>
            <person name="Gargeya S."/>
            <person name="Fitzgerald M."/>
            <person name="Abouelleil A."/>
            <person name="Alvarado L."/>
            <person name="Chapman S.B."/>
            <person name="Gainer-Dewar J."/>
            <person name="Goldberg J."/>
            <person name="Griggs A."/>
            <person name="Gujja S."/>
            <person name="Hansen M."/>
            <person name="Howarth C."/>
            <person name="Imamovic A."/>
            <person name="Ireland A."/>
            <person name="Larimer J."/>
            <person name="McCowan C."/>
            <person name="Murphy C."/>
            <person name="Pearson M."/>
            <person name="Poon T.W."/>
            <person name="Priest M."/>
            <person name="Roberts A."/>
            <person name="Saif S."/>
            <person name="Shea T."/>
            <person name="Sykes S."/>
            <person name="Wortman J."/>
            <person name="Nusbaum C."/>
            <person name="Birren B."/>
        </authorList>
    </citation>
    <scope>NUCLEOTIDE SEQUENCE</scope>
    <source>
        <strain evidence="1">26406</strain>
    </source>
</reference>
<proteinExistence type="predicted"/>
<dbReference type="HOGENOM" id="CLU_2346760_0_0_1"/>
<dbReference type="Proteomes" id="UP000030703">
    <property type="component" value="Unassembled WGS sequence"/>
</dbReference>
<dbReference type="VEuPathDB" id="FungiDB:FOMG_18468"/>
<name>W9ZUQ3_FUSOX</name>
<accession>W9ZUQ3</accession>
<dbReference type="AlphaFoldDB" id="W9ZUQ3"/>
<protein>
    <submittedName>
        <fullName evidence="1">Uncharacterized protein</fullName>
    </submittedName>
</protein>
<evidence type="ECO:0000313" key="1">
    <source>
        <dbReference type="EMBL" id="EXK24841.1"/>
    </source>
</evidence>
<dbReference type="EMBL" id="JH659446">
    <property type="protein sequence ID" value="EXK24841.1"/>
    <property type="molecule type" value="Genomic_DNA"/>
</dbReference>